<accession>A0A0G0TAF4</accession>
<evidence type="ECO:0000256" key="1">
    <source>
        <dbReference type="ARBA" id="ARBA00022603"/>
    </source>
</evidence>
<dbReference type="PANTHER" id="PTHR13610:SF9">
    <property type="entry name" value="FI06469P"/>
    <property type="match status" value="1"/>
</dbReference>
<comment type="caution">
    <text evidence="5">The sequence shown here is derived from an EMBL/GenBank/DDBJ whole genome shotgun (WGS) entry which is preliminary data.</text>
</comment>
<dbReference type="InterPro" id="IPR026170">
    <property type="entry name" value="FAM173A/B"/>
</dbReference>
<dbReference type="Gene3D" id="3.40.50.150">
    <property type="entry name" value="Vaccinia Virus protein VP39"/>
    <property type="match status" value="1"/>
</dbReference>
<dbReference type="PANTHER" id="PTHR13610">
    <property type="entry name" value="METHYLTRANSFERASE DOMAIN-CONTAINING PROTEIN"/>
    <property type="match status" value="1"/>
</dbReference>
<evidence type="ECO:0000256" key="3">
    <source>
        <dbReference type="ARBA" id="ARBA00022691"/>
    </source>
</evidence>
<name>A0A0G0TAF4_9BACT</name>
<dbReference type="Pfam" id="PF13847">
    <property type="entry name" value="Methyltransf_31"/>
    <property type="match status" value="1"/>
</dbReference>
<evidence type="ECO:0000313" key="6">
    <source>
        <dbReference type="Proteomes" id="UP000034664"/>
    </source>
</evidence>
<dbReference type="GO" id="GO:0016279">
    <property type="term" value="F:protein-lysine N-methyltransferase activity"/>
    <property type="evidence" value="ECO:0007669"/>
    <property type="project" value="InterPro"/>
</dbReference>
<evidence type="ECO:0000259" key="4">
    <source>
        <dbReference type="Pfam" id="PF13847"/>
    </source>
</evidence>
<sequence length="176" mass="20199">MIYFSFFLLGLTAVVFGIVFKKIFIELFPALHFGAIYVPSSDEKMKIMMKYAAIDPGERVIDLGSGDGRLVIAAAQEDAYAVGVELHVHMIRVSRQKIAELHLEDHAEIKKENLWKTDVSDYDVIFVYGVTYMMNRLEKKLLAELKKGARVVSNNYQFPHWKPVKEKGNVRLYIKN</sequence>
<keyword evidence="3" id="KW-0949">S-adenosyl-L-methionine</keyword>
<dbReference type="AlphaFoldDB" id="A0A0G0TAF4"/>
<evidence type="ECO:0000256" key="2">
    <source>
        <dbReference type="ARBA" id="ARBA00022679"/>
    </source>
</evidence>
<proteinExistence type="predicted"/>
<keyword evidence="1" id="KW-0489">Methyltransferase</keyword>
<dbReference type="EMBL" id="LBZM01000019">
    <property type="protein sequence ID" value="KKR71781.1"/>
    <property type="molecule type" value="Genomic_DNA"/>
</dbReference>
<dbReference type="CDD" id="cd02440">
    <property type="entry name" value="AdoMet_MTases"/>
    <property type="match status" value="1"/>
</dbReference>
<protein>
    <recommendedName>
        <fullName evidence="4">Methyltransferase domain-containing protein</fullName>
    </recommendedName>
</protein>
<organism evidence="5 6">
    <name type="scientific">Candidatus Roizmanbacteria bacterium GW2011_GWB1_40_7</name>
    <dbReference type="NCBI Taxonomy" id="1618482"/>
    <lineage>
        <taxon>Bacteria</taxon>
        <taxon>Candidatus Roizmaniibacteriota</taxon>
    </lineage>
</organism>
<dbReference type="InterPro" id="IPR029063">
    <property type="entry name" value="SAM-dependent_MTases_sf"/>
</dbReference>
<evidence type="ECO:0000313" key="5">
    <source>
        <dbReference type="EMBL" id="KKR71781.1"/>
    </source>
</evidence>
<dbReference type="InterPro" id="IPR025714">
    <property type="entry name" value="Methyltranfer_dom"/>
</dbReference>
<feature type="domain" description="Methyltransferase" evidence="4">
    <location>
        <begin position="55"/>
        <end position="141"/>
    </location>
</feature>
<dbReference type="GO" id="GO:0032259">
    <property type="term" value="P:methylation"/>
    <property type="evidence" value="ECO:0007669"/>
    <property type="project" value="UniProtKB-KW"/>
</dbReference>
<gene>
    <name evidence="5" type="ORF">UU14_C0019G0026</name>
</gene>
<reference evidence="5 6" key="1">
    <citation type="journal article" date="2015" name="Nature">
        <title>rRNA introns, odd ribosomes, and small enigmatic genomes across a large radiation of phyla.</title>
        <authorList>
            <person name="Brown C.T."/>
            <person name="Hug L.A."/>
            <person name="Thomas B.C."/>
            <person name="Sharon I."/>
            <person name="Castelle C.J."/>
            <person name="Singh A."/>
            <person name="Wilkins M.J."/>
            <person name="Williams K.H."/>
            <person name="Banfield J.F."/>
        </authorList>
    </citation>
    <scope>NUCLEOTIDE SEQUENCE [LARGE SCALE GENOMIC DNA]</scope>
</reference>
<dbReference type="SUPFAM" id="SSF53335">
    <property type="entry name" value="S-adenosyl-L-methionine-dependent methyltransferases"/>
    <property type="match status" value="1"/>
</dbReference>
<dbReference type="Proteomes" id="UP000034664">
    <property type="component" value="Unassembled WGS sequence"/>
</dbReference>
<keyword evidence="2" id="KW-0808">Transferase</keyword>